<evidence type="ECO:0000256" key="4">
    <source>
        <dbReference type="ARBA" id="ARBA00022777"/>
    </source>
</evidence>
<evidence type="ECO:0000256" key="1">
    <source>
        <dbReference type="ARBA" id="ARBA00022527"/>
    </source>
</evidence>
<keyword evidence="8" id="KW-1185">Reference proteome</keyword>
<keyword evidence="1" id="KW-0723">Serine/threonine-protein kinase</keyword>
<keyword evidence="4 7" id="KW-0418">Kinase</keyword>
<dbReference type="EMBL" id="AZHD01000010">
    <property type="protein sequence ID" value="OAA59540.1"/>
    <property type="molecule type" value="Genomic_DNA"/>
</dbReference>
<dbReference type="PROSITE" id="PS50011">
    <property type="entry name" value="PROTEIN_KINASE_DOM"/>
    <property type="match status" value="1"/>
</dbReference>
<dbReference type="Proteomes" id="UP000076874">
    <property type="component" value="Unassembled WGS sequence"/>
</dbReference>
<accession>A0A167SE70</accession>
<dbReference type="Gene3D" id="1.10.510.10">
    <property type="entry name" value="Transferase(Phosphotransferase) domain 1"/>
    <property type="match status" value="1"/>
</dbReference>
<evidence type="ECO:0000313" key="7">
    <source>
        <dbReference type="EMBL" id="OAA59540.1"/>
    </source>
</evidence>
<dbReference type="InterPro" id="IPR051175">
    <property type="entry name" value="CLK_kinases"/>
</dbReference>
<comment type="caution">
    <text evidence="7">The sequence shown here is derived from an EMBL/GenBank/DDBJ whole genome shotgun (WGS) entry which is preliminary data.</text>
</comment>
<dbReference type="STRING" id="1081102.A0A167SE70"/>
<dbReference type="InterPro" id="IPR000719">
    <property type="entry name" value="Prot_kinase_dom"/>
</dbReference>
<proteinExistence type="predicted"/>
<evidence type="ECO:0000256" key="5">
    <source>
        <dbReference type="ARBA" id="ARBA00022840"/>
    </source>
</evidence>
<gene>
    <name evidence="7" type="ORF">SPI_05738</name>
</gene>
<keyword evidence="5" id="KW-0067">ATP-binding</keyword>
<dbReference type="OrthoDB" id="4866881at2759"/>
<dbReference type="GO" id="GO:0043484">
    <property type="term" value="P:regulation of RNA splicing"/>
    <property type="evidence" value="ECO:0007669"/>
    <property type="project" value="TreeGrafter"/>
</dbReference>
<reference evidence="7 8" key="1">
    <citation type="journal article" date="2016" name="Genome Biol. Evol.">
        <title>Divergent and convergent evolution of fungal pathogenicity.</title>
        <authorList>
            <person name="Shang Y."/>
            <person name="Xiao G."/>
            <person name="Zheng P."/>
            <person name="Cen K."/>
            <person name="Zhan S."/>
            <person name="Wang C."/>
        </authorList>
    </citation>
    <scope>NUCLEOTIDE SEQUENCE [LARGE SCALE GENOMIC DNA]</scope>
    <source>
        <strain evidence="7 8">RCEF 264</strain>
    </source>
</reference>
<evidence type="ECO:0000313" key="8">
    <source>
        <dbReference type="Proteomes" id="UP000076874"/>
    </source>
</evidence>
<dbReference type="SMART" id="SM00220">
    <property type="entry name" value="S_TKc"/>
    <property type="match status" value="1"/>
</dbReference>
<evidence type="ECO:0000256" key="3">
    <source>
        <dbReference type="ARBA" id="ARBA00022741"/>
    </source>
</evidence>
<dbReference type="SUPFAM" id="SSF56112">
    <property type="entry name" value="Protein kinase-like (PK-like)"/>
    <property type="match status" value="1"/>
</dbReference>
<dbReference type="GO" id="GO:0005634">
    <property type="term" value="C:nucleus"/>
    <property type="evidence" value="ECO:0007669"/>
    <property type="project" value="TreeGrafter"/>
</dbReference>
<keyword evidence="3" id="KW-0547">Nucleotide-binding</keyword>
<protein>
    <submittedName>
        <fullName evidence="7">Protein kinase-like protein</fullName>
    </submittedName>
</protein>
<organism evidence="7 8">
    <name type="scientific">Niveomyces insectorum RCEF 264</name>
    <dbReference type="NCBI Taxonomy" id="1081102"/>
    <lineage>
        <taxon>Eukaryota</taxon>
        <taxon>Fungi</taxon>
        <taxon>Dikarya</taxon>
        <taxon>Ascomycota</taxon>
        <taxon>Pezizomycotina</taxon>
        <taxon>Sordariomycetes</taxon>
        <taxon>Hypocreomycetidae</taxon>
        <taxon>Hypocreales</taxon>
        <taxon>Cordycipitaceae</taxon>
        <taxon>Niveomyces</taxon>
    </lineage>
</organism>
<feature type="domain" description="Protein kinase" evidence="6">
    <location>
        <begin position="66"/>
        <end position="418"/>
    </location>
</feature>
<dbReference type="AlphaFoldDB" id="A0A167SE70"/>
<sequence>MPASSAQFATSTRRLATRMHQQPRAFQTTGFEVIDPAQKVEEERLPCYRSDEYYPVRMGEVLQSRYQVVAKLGYGVTSTVWLARDLVDGAYRTLKVHINTLTHNQEFLVFRHLASFATRTATEKATEATEATDNLGRENVRRLQDSFSLKGPHGEHDVFVMSPLGMSLRTFQNMQRGGVFPQIFVIGALDQALLGLIYLHEAEVVHTDLHADNLLIALTDDAILKTVEENEIRTPSARKPVGDQQCIYVSQYMLGGRGPLVICDFGQARIGRQHTGSAMPVPYRAPEILLGVPWDQAVDMWSVGLLAWNLLEHEDLFDVYDADSEENNTAHHLAAMTALLGPPPSAFLSRSQESRKYWDADGQWQGPVPLPPTRDLASRVQTLDGDDKTNFVSFLECCLSWLPEERLPALQLYCHPWLRGESVEAFAARVGLS</sequence>
<dbReference type="PANTHER" id="PTHR45646:SF11">
    <property type="entry name" value="SERINE_THREONINE-PROTEIN KINASE DOA"/>
    <property type="match status" value="1"/>
</dbReference>
<keyword evidence="2" id="KW-0808">Transferase</keyword>
<dbReference type="PANTHER" id="PTHR45646">
    <property type="entry name" value="SERINE/THREONINE-PROTEIN KINASE DOA-RELATED"/>
    <property type="match status" value="1"/>
</dbReference>
<name>A0A167SE70_9HYPO</name>
<dbReference type="Pfam" id="PF00069">
    <property type="entry name" value="Pkinase"/>
    <property type="match status" value="1"/>
</dbReference>
<dbReference type="GO" id="GO:0005524">
    <property type="term" value="F:ATP binding"/>
    <property type="evidence" value="ECO:0007669"/>
    <property type="project" value="UniProtKB-KW"/>
</dbReference>
<dbReference type="Gene3D" id="3.30.200.20">
    <property type="entry name" value="Phosphorylase Kinase, domain 1"/>
    <property type="match status" value="1"/>
</dbReference>
<dbReference type="GO" id="GO:0004674">
    <property type="term" value="F:protein serine/threonine kinase activity"/>
    <property type="evidence" value="ECO:0007669"/>
    <property type="project" value="UniProtKB-KW"/>
</dbReference>
<evidence type="ECO:0000256" key="2">
    <source>
        <dbReference type="ARBA" id="ARBA00022679"/>
    </source>
</evidence>
<dbReference type="InterPro" id="IPR011009">
    <property type="entry name" value="Kinase-like_dom_sf"/>
</dbReference>
<evidence type="ECO:0000259" key="6">
    <source>
        <dbReference type="PROSITE" id="PS50011"/>
    </source>
</evidence>